<proteinExistence type="predicted"/>
<evidence type="ECO:0000313" key="2">
    <source>
        <dbReference type="EMBL" id="KLD62781.1"/>
    </source>
</evidence>
<dbReference type="InterPro" id="IPR051606">
    <property type="entry name" value="Polyketide_Oxido-like"/>
</dbReference>
<dbReference type="PATRIC" id="fig|1440762.4.peg.2514"/>
<evidence type="ECO:0000259" key="1">
    <source>
        <dbReference type="Pfam" id="PF13460"/>
    </source>
</evidence>
<dbReference type="Pfam" id="PF13460">
    <property type="entry name" value="NAD_binding_10"/>
    <property type="match status" value="1"/>
</dbReference>
<dbReference type="RefSeq" id="WP_046972489.1">
    <property type="nucleotide sequence ID" value="NZ_JPLA01000041.1"/>
</dbReference>
<reference evidence="2 3" key="1">
    <citation type="journal article" date="2015" name="Antonie Van Leeuwenhoek">
        <title>A phylogenomic and molecular marker based taxonomic framework for the order Xanthomonadales: proposal to transfer the families Algiphilaceae and Solimonadaceae to the order Nevskiales ord. nov. and to create a new family within the order Xanthomonadales, the family Rhodanobacteraceae fam. nov., containing the genus Rhodanobacter and its closest relatives.</title>
        <authorList>
            <person name="Naushad S."/>
            <person name="Adeolu M."/>
            <person name="Wong S."/>
            <person name="Sohail M."/>
            <person name="Schellhorn H.E."/>
            <person name="Gupta R.S."/>
        </authorList>
    </citation>
    <scope>NUCLEOTIDE SEQUENCE [LARGE SCALE GENOMIC DNA]</scope>
    <source>
        <strain evidence="2 3">DSM 16301</strain>
    </source>
</reference>
<dbReference type="PANTHER" id="PTHR43355:SF2">
    <property type="entry name" value="FLAVIN REDUCTASE (NADPH)"/>
    <property type="match status" value="1"/>
</dbReference>
<dbReference type="AlphaFoldDB" id="A0A0G9GZX7"/>
<accession>A0A0G9GZX7</accession>
<dbReference type="STRING" id="1440762.Y882_13960"/>
<dbReference type="EMBL" id="JPLA01000041">
    <property type="protein sequence ID" value="KLD62781.1"/>
    <property type="molecule type" value="Genomic_DNA"/>
</dbReference>
<dbReference type="GO" id="GO:0016646">
    <property type="term" value="F:oxidoreductase activity, acting on the CH-NH group of donors, NAD or NADP as acceptor"/>
    <property type="evidence" value="ECO:0007669"/>
    <property type="project" value="TreeGrafter"/>
</dbReference>
<dbReference type="SUPFAM" id="SSF51735">
    <property type="entry name" value="NAD(P)-binding Rossmann-fold domains"/>
    <property type="match status" value="1"/>
</dbReference>
<protein>
    <submittedName>
        <fullName evidence="2">NAD-dependent dehydratase</fullName>
    </submittedName>
</protein>
<comment type="caution">
    <text evidence="2">The sequence shown here is derived from an EMBL/GenBank/DDBJ whole genome shotgun (WGS) entry which is preliminary data.</text>
</comment>
<dbReference type="InterPro" id="IPR016040">
    <property type="entry name" value="NAD(P)-bd_dom"/>
</dbReference>
<gene>
    <name evidence="2" type="ORF">Y882_13960</name>
</gene>
<dbReference type="OrthoDB" id="7352421at2"/>
<evidence type="ECO:0000313" key="3">
    <source>
        <dbReference type="Proteomes" id="UP000035481"/>
    </source>
</evidence>
<dbReference type="Gene3D" id="3.40.50.720">
    <property type="entry name" value="NAD(P)-binding Rossmann-like Domain"/>
    <property type="match status" value="1"/>
</dbReference>
<sequence>MKIALFGATGHVGHAILDEALARGADVTAIVRDPSRLTTKDDRVKVVTGDIANPESWLDAVRGSDVMIVSISARRDGSNDAVPAIAATVLDYLPKAGVKRLVWVGGAASLETSPGVRVIDDPHFPAAWKDEAQGQIKALEVFRHDKGEVQWTFISPSALLEDGPRTGKYRVGSDQLLMDANGKSHISVPDYAVALLDRVEKNDARRQRITVGY</sequence>
<name>A0A0G9GZX7_9GAMM</name>
<dbReference type="Proteomes" id="UP000035481">
    <property type="component" value="Unassembled WGS sequence"/>
</dbReference>
<feature type="domain" description="NAD(P)-binding" evidence="1">
    <location>
        <begin position="7"/>
        <end position="197"/>
    </location>
</feature>
<dbReference type="CDD" id="cd05244">
    <property type="entry name" value="BVR-B_like_SDR_a"/>
    <property type="match status" value="1"/>
</dbReference>
<dbReference type="PANTHER" id="PTHR43355">
    <property type="entry name" value="FLAVIN REDUCTASE (NADPH)"/>
    <property type="match status" value="1"/>
</dbReference>
<organism evidence="2 3">
    <name type="scientific">Dyella japonica DSM 16301</name>
    <dbReference type="NCBI Taxonomy" id="1440762"/>
    <lineage>
        <taxon>Bacteria</taxon>
        <taxon>Pseudomonadati</taxon>
        <taxon>Pseudomonadota</taxon>
        <taxon>Gammaproteobacteria</taxon>
        <taxon>Lysobacterales</taxon>
        <taxon>Rhodanobacteraceae</taxon>
        <taxon>Dyella</taxon>
    </lineage>
</organism>
<dbReference type="InterPro" id="IPR036291">
    <property type="entry name" value="NAD(P)-bd_dom_sf"/>
</dbReference>